<feature type="coiled-coil region" evidence="1">
    <location>
        <begin position="4"/>
        <end position="148"/>
    </location>
</feature>
<name>A0A815BKC1_9BILA</name>
<dbReference type="GO" id="GO:0000796">
    <property type="term" value="C:condensin complex"/>
    <property type="evidence" value="ECO:0007669"/>
    <property type="project" value="TreeGrafter"/>
</dbReference>
<sequence length="368" mass="42448">NTQIDQLRAELEEAKTKNTHIDQLRAEFEEAKTKNTQIDQLRAELEEAKTKNTQIDQLRAELEEAKTKNTQIDQLRAELEEAKTKNTQIDQLRAELEEAKTKSTQIDELRAGLEEAKAKNDAIKLQSNEHFRQEQDKLKQILIELLEQDVRNQLPNDNQDFNEWLSSYRTIFSSSIESTKRVLQDESATLKSENDQLHRNMHEVENQLKEIEQTVQSKEESLLGDLKSKDATLGNVLSENEQLNGELQRLRSEIDRLRIAHDAAVDETRALKLQLEEQSLIISNIPSITGDESLEFINQQSLLLAPEIDSRVDQLNELIRSSKEALENQDSVVQQLDKHLNKMHHSSTGEVRSEDPPKKENYFRILSL</sequence>
<dbReference type="PANTHER" id="PTHR43941:SF1">
    <property type="entry name" value="STRUCTURAL MAINTENANCE OF CHROMOSOMES PROTEIN 2"/>
    <property type="match status" value="1"/>
</dbReference>
<dbReference type="EMBL" id="CAJNOU010001914">
    <property type="protein sequence ID" value="CAF1268676.1"/>
    <property type="molecule type" value="Genomic_DNA"/>
</dbReference>
<feature type="coiled-coil region" evidence="1">
    <location>
        <begin position="180"/>
        <end position="267"/>
    </location>
</feature>
<reference evidence="2" key="1">
    <citation type="submission" date="2021-02" db="EMBL/GenBank/DDBJ databases">
        <authorList>
            <person name="Nowell W R."/>
        </authorList>
    </citation>
    <scope>NUCLEOTIDE SEQUENCE</scope>
</reference>
<dbReference type="GO" id="GO:0000793">
    <property type="term" value="C:condensed chromosome"/>
    <property type="evidence" value="ECO:0007669"/>
    <property type="project" value="TreeGrafter"/>
</dbReference>
<dbReference type="PANTHER" id="PTHR43941">
    <property type="entry name" value="STRUCTURAL MAINTENANCE OF CHROMOSOMES PROTEIN 2"/>
    <property type="match status" value="1"/>
</dbReference>
<proteinExistence type="predicted"/>
<evidence type="ECO:0000313" key="2">
    <source>
        <dbReference type="EMBL" id="CAF1268676.1"/>
    </source>
</evidence>
<dbReference type="GO" id="GO:0003682">
    <property type="term" value="F:chromatin binding"/>
    <property type="evidence" value="ECO:0007669"/>
    <property type="project" value="TreeGrafter"/>
</dbReference>
<dbReference type="GO" id="GO:0007076">
    <property type="term" value="P:mitotic chromosome condensation"/>
    <property type="evidence" value="ECO:0007669"/>
    <property type="project" value="TreeGrafter"/>
</dbReference>
<dbReference type="GO" id="GO:0000785">
    <property type="term" value="C:chromatin"/>
    <property type="evidence" value="ECO:0007669"/>
    <property type="project" value="TreeGrafter"/>
</dbReference>
<dbReference type="AlphaFoldDB" id="A0A815BKC1"/>
<keyword evidence="1" id="KW-0175">Coiled coil</keyword>
<organism evidence="2 3">
    <name type="scientific">Rotaria sordida</name>
    <dbReference type="NCBI Taxonomy" id="392033"/>
    <lineage>
        <taxon>Eukaryota</taxon>
        <taxon>Metazoa</taxon>
        <taxon>Spiralia</taxon>
        <taxon>Gnathifera</taxon>
        <taxon>Rotifera</taxon>
        <taxon>Eurotatoria</taxon>
        <taxon>Bdelloidea</taxon>
        <taxon>Philodinida</taxon>
        <taxon>Philodinidae</taxon>
        <taxon>Rotaria</taxon>
    </lineage>
</organism>
<evidence type="ECO:0000313" key="3">
    <source>
        <dbReference type="Proteomes" id="UP000663889"/>
    </source>
</evidence>
<protein>
    <submittedName>
        <fullName evidence="2">Uncharacterized protein</fullName>
    </submittedName>
</protein>
<feature type="non-terminal residue" evidence="2">
    <location>
        <position position="368"/>
    </location>
</feature>
<evidence type="ECO:0000256" key="1">
    <source>
        <dbReference type="SAM" id="Coils"/>
    </source>
</evidence>
<dbReference type="Proteomes" id="UP000663889">
    <property type="component" value="Unassembled WGS sequence"/>
</dbReference>
<gene>
    <name evidence="2" type="ORF">SEV965_LOCUS24629</name>
</gene>
<comment type="caution">
    <text evidence="2">The sequence shown here is derived from an EMBL/GenBank/DDBJ whole genome shotgun (WGS) entry which is preliminary data.</text>
</comment>
<accession>A0A815BKC1</accession>